<evidence type="ECO:0000256" key="1">
    <source>
        <dbReference type="ARBA" id="ARBA00009986"/>
    </source>
</evidence>
<sequence length="494" mass="51884">MSTAGPSAATLDFLTRPRPYLVGDRWEEGRTVPADVLDPSTGRPCGMAHVADPAAVDRAAAAARAAFDDRRWRGKTPAERQRILWRIADLIERDAQLLAELETLNGGKPLGAALHGEVAAAAETFRYYAGWVTKIDGGTFDPSVPGQSFLGYGRHEPVGVAALITPWNGPLVIAAWKLAPALAAGCCAILKPSELTPFTTLHLAALALEAGVPEGVVQVLPGIGATVGAALARHPGIDKISFTGSTAVGRRLMADASGDLKRLSLELGGKSPVLIFADADLDRAAEGAADAIFGNAGQVCVAGSRVYVERSIEAALVERLADIAGRMRIGPGFDPLTQMGPLISDRHRAGVDGFVRRAREAGATIVTGGEPIDGPGFFYPPTIVTGCRQDSELVQGEVFGPVLAVQSFVDEAEAVRLANDSSYGLAASIWTRDVGRAHRVAADVRAGIVWVNSHGIPELAMPIGGMKQSGIGREHGWAGLEAFTEFKSVMLRAD</sequence>
<organism evidence="6 7">
    <name type="scientific">Rhizorhabdus histidinilytica</name>
    <dbReference type="NCBI Taxonomy" id="439228"/>
    <lineage>
        <taxon>Bacteria</taxon>
        <taxon>Pseudomonadati</taxon>
        <taxon>Pseudomonadota</taxon>
        <taxon>Alphaproteobacteria</taxon>
        <taxon>Sphingomonadales</taxon>
        <taxon>Sphingomonadaceae</taxon>
        <taxon>Rhizorhabdus</taxon>
    </lineage>
</organism>
<dbReference type="InterPro" id="IPR016162">
    <property type="entry name" value="Ald_DH_N"/>
</dbReference>
<feature type="active site" evidence="3">
    <location>
        <position position="266"/>
    </location>
</feature>
<dbReference type="Proteomes" id="UP000189818">
    <property type="component" value="Unassembled WGS sequence"/>
</dbReference>
<reference evidence="7" key="1">
    <citation type="submission" date="2017-02" db="EMBL/GenBank/DDBJ databases">
        <authorList>
            <person name="Varghese N."/>
            <person name="Submissions S."/>
        </authorList>
    </citation>
    <scope>NUCLEOTIDE SEQUENCE [LARGE SCALE GENOMIC DNA]</scope>
    <source>
        <strain evidence="7">UM2</strain>
    </source>
</reference>
<feature type="domain" description="Aldehyde dehydrogenase" evidence="5">
    <location>
        <begin position="30"/>
        <end position="489"/>
    </location>
</feature>
<evidence type="ECO:0000313" key="7">
    <source>
        <dbReference type="Proteomes" id="UP000189818"/>
    </source>
</evidence>
<accession>A0A1T5GAK4</accession>
<dbReference type="Pfam" id="PF00171">
    <property type="entry name" value="Aldedh"/>
    <property type="match status" value="1"/>
</dbReference>
<protein>
    <submittedName>
        <fullName evidence="6">Phenylacetaldehyde dehydrogenase</fullName>
    </submittedName>
</protein>
<evidence type="ECO:0000256" key="4">
    <source>
        <dbReference type="RuleBase" id="RU003345"/>
    </source>
</evidence>
<dbReference type="InterPro" id="IPR016160">
    <property type="entry name" value="Ald_DH_CS_CYS"/>
</dbReference>
<evidence type="ECO:0000256" key="3">
    <source>
        <dbReference type="PROSITE-ProRule" id="PRU10007"/>
    </source>
</evidence>
<dbReference type="GO" id="GO:0016620">
    <property type="term" value="F:oxidoreductase activity, acting on the aldehyde or oxo group of donors, NAD or NADP as acceptor"/>
    <property type="evidence" value="ECO:0007669"/>
    <property type="project" value="InterPro"/>
</dbReference>
<dbReference type="InterPro" id="IPR015590">
    <property type="entry name" value="Aldehyde_DH_dom"/>
</dbReference>
<dbReference type="OrthoDB" id="9802947at2"/>
<evidence type="ECO:0000313" key="6">
    <source>
        <dbReference type="EMBL" id="SKC05419.1"/>
    </source>
</evidence>
<dbReference type="AlphaFoldDB" id="A0A1T5GAK4"/>
<dbReference type="InterPro" id="IPR029510">
    <property type="entry name" value="Ald_DH_CS_GLU"/>
</dbReference>
<name>A0A1T5GAK4_9SPHN</name>
<dbReference type="InterPro" id="IPR016161">
    <property type="entry name" value="Ald_DH/histidinol_DH"/>
</dbReference>
<dbReference type="Gene3D" id="3.40.309.10">
    <property type="entry name" value="Aldehyde Dehydrogenase, Chain A, domain 2"/>
    <property type="match status" value="1"/>
</dbReference>
<dbReference type="PANTHER" id="PTHR11699">
    <property type="entry name" value="ALDEHYDE DEHYDROGENASE-RELATED"/>
    <property type="match status" value="1"/>
</dbReference>
<proteinExistence type="inferred from homology"/>
<evidence type="ECO:0000256" key="2">
    <source>
        <dbReference type="ARBA" id="ARBA00023002"/>
    </source>
</evidence>
<dbReference type="PROSITE" id="PS00070">
    <property type="entry name" value="ALDEHYDE_DEHYDR_CYS"/>
    <property type="match status" value="1"/>
</dbReference>
<comment type="similarity">
    <text evidence="1 4">Belongs to the aldehyde dehydrogenase family.</text>
</comment>
<gene>
    <name evidence="6" type="ORF">SAMN06295920_11337</name>
</gene>
<evidence type="ECO:0000259" key="5">
    <source>
        <dbReference type="Pfam" id="PF00171"/>
    </source>
</evidence>
<dbReference type="Gene3D" id="3.40.605.10">
    <property type="entry name" value="Aldehyde Dehydrogenase, Chain A, domain 1"/>
    <property type="match status" value="1"/>
</dbReference>
<dbReference type="FunFam" id="3.40.605.10:FF:000007">
    <property type="entry name" value="NAD/NADP-dependent betaine aldehyde dehydrogenase"/>
    <property type="match status" value="1"/>
</dbReference>
<dbReference type="FunFam" id="3.40.309.10:FF:000012">
    <property type="entry name" value="Betaine aldehyde dehydrogenase"/>
    <property type="match status" value="1"/>
</dbReference>
<dbReference type="SUPFAM" id="SSF53720">
    <property type="entry name" value="ALDH-like"/>
    <property type="match status" value="1"/>
</dbReference>
<keyword evidence="7" id="KW-1185">Reference proteome</keyword>
<dbReference type="STRING" id="439228.SAMN06295920_11337"/>
<dbReference type="InterPro" id="IPR016163">
    <property type="entry name" value="Ald_DH_C"/>
</dbReference>
<dbReference type="RefSeq" id="WP_079650369.1">
    <property type="nucleotide sequence ID" value="NZ_FUYM01000013.1"/>
</dbReference>
<dbReference type="PROSITE" id="PS00687">
    <property type="entry name" value="ALDEHYDE_DEHYDR_GLU"/>
    <property type="match status" value="1"/>
</dbReference>
<keyword evidence="2 4" id="KW-0560">Oxidoreductase</keyword>
<dbReference type="EMBL" id="FUYM01000013">
    <property type="protein sequence ID" value="SKC05419.1"/>
    <property type="molecule type" value="Genomic_DNA"/>
</dbReference>